<name>A0A1X7VWU8_AMPQE</name>
<sequence>MKRKSEELLCCQSVCLKCNLERQVRRTSEESPSKKLKRQCATSRARLTYMSPNSQVKRKASQKISKDSMSRKLNQYFAEKVTFDEEQNEELNNVMTVIKGKCRKELNDIFAEGEMHGVAQRMRYIWESDKNSEVEQFTLDQSQNKLMHV</sequence>
<dbReference type="AlphaFoldDB" id="A0A1X7VWU8"/>
<dbReference type="InParanoid" id="A0A1X7VWU8"/>
<dbReference type="EnsemblMetazoa" id="Aqu2.1.44356_001">
    <property type="protein sequence ID" value="Aqu2.1.44356_001"/>
    <property type="gene ID" value="Aqu2.1.44356"/>
</dbReference>
<evidence type="ECO:0000313" key="1">
    <source>
        <dbReference type="EnsemblMetazoa" id="Aqu2.1.44356_001"/>
    </source>
</evidence>
<accession>A0A1X7VWU8</accession>
<proteinExistence type="predicted"/>
<organism evidence="1">
    <name type="scientific">Amphimedon queenslandica</name>
    <name type="common">Sponge</name>
    <dbReference type="NCBI Taxonomy" id="400682"/>
    <lineage>
        <taxon>Eukaryota</taxon>
        <taxon>Metazoa</taxon>
        <taxon>Porifera</taxon>
        <taxon>Demospongiae</taxon>
        <taxon>Heteroscleromorpha</taxon>
        <taxon>Haplosclerida</taxon>
        <taxon>Niphatidae</taxon>
        <taxon>Amphimedon</taxon>
    </lineage>
</organism>
<dbReference type="OrthoDB" id="5979814at2759"/>
<protein>
    <submittedName>
        <fullName evidence="1">Uncharacterized protein</fullName>
    </submittedName>
</protein>
<reference evidence="1" key="1">
    <citation type="submission" date="2017-05" db="UniProtKB">
        <authorList>
            <consortium name="EnsemblMetazoa"/>
        </authorList>
    </citation>
    <scope>IDENTIFICATION</scope>
</reference>